<evidence type="ECO:0000313" key="3">
    <source>
        <dbReference type="Proteomes" id="UP001266305"/>
    </source>
</evidence>
<sequence length="176" mass="20020">MAEPHWQQEPSSSTCGVCRPATLLLLASDSTSPGLSLKCHWTYGSQNLKHVGVILQRSALILLLCCFPCWALFLNTQHILLLFRQDPGVSRCWSRRTPRLRLLQEAWTKAGETSRITHGEKCKFYFKQERSFTHFTTPEVVAKDPSVLPWLGSSRSMKPVYVGLSTFFQISPDKHE</sequence>
<accession>A0ABQ9VPH5</accession>
<evidence type="ECO:0000313" key="2">
    <source>
        <dbReference type="EMBL" id="KAK2111015.1"/>
    </source>
</evidence>
<keyword evidence="3" id="KW-1185">Reference proteome</keyword>
<keyword evidence="1" id="KW-1133">Transmembrane helix</keyword>
<evidence type="ECO:0000256" key="1">
    <source>
        <dbReference type="SAM" id="Phobius"/>
    </source>
</evidence>
<dbReference type="EMBL" id="JASSZA010000005">
    <property type="protein sequence ID" value="KAK2111015.1"/>
    <property type="molecule type" value="Genomic_DNA"/>
</dbReference>
<reference evidence="2 3" key="1">
    <citation type="submission" date="2023-05" db="EMBL/GenBank/DDBJ databases">
        <title>B98-5 Cell Line De Novo Hybrid Assembly: An Optical Mapping Approach.</title>
        <authorList>
            <person name="Kananen K."/>
            <person name="Auerbach J.A."/>
            <person name="Kautto E."/>
            <person name="Blachly J.S."/>
        </authorList>
    </citation>
    <scope>NUCLEOTIDE SEQUENCE [LARGE SCALE GENOMIC DNA]</scope>
    <source>
        <strain evidence="2">B95-8</strain>
        <tissue evidence="2">Cell line</tissue>
    </source>
</reference>
<dbReference type="Proteomes" id="UP001266305">
    <property type="component" value="Unassembled WGS sequence"/>
</dbReference>
<proteinExistence type="predicted"/>
<gene>
    <name evidence="2" type="ORF">P7K49_010761</name>
</gene>
<comment type="caution">
    <text evidence="2">The sequence shown here is derived from an EMBL/GenBank/DDBJ whole genome shotgun (WGS) entry which is preliminary data.</text>
</comment>
<keyword evidence="1" id="KW-0812">Transmembrane</keyword>
<keyword evidence="1" id="KW-0472">Membrane</keyword>
<protein>
    <submittedName>
        <fullName evidence="2">Uncharacterized protein</fullName>
    </submittedName>
</protein>
<organism evidence="2 3">
    <name type="scientific">Saguinus oedipus</name>
    <name type="common">Cotton-top tamarin</name>
    <name type="synonym">Oedipomidas oedipus</name>
    <dbReference type="NCBI Taxonomy" id="9490"/>
    <lineage>
        <taxon>Eukaryota</taxon>
        <taxon>Metazoa</taxon>
        <taxon>Chordata</taxon>
        <taxon>Craniata</taxon>
        <taxon>Vertebrata</taxon>
        <taxon>Euteleostomi</taxon>
        <taxon>Mammalia</taxon>
        <taxon>Eutheria</taxon>
        <taxon>Euarchontoglires</taxon>
        <taxon>Primates</taxon>
        <taxon>Haplorrhini</taxon>
        <taxon>Platyrrhini</taxon>
        <taxon>Cebidae</taxon>
        <taxon>Callitrichinae</taxon>
        <taxon>Saguinus</taxon>
    </lineage>
</organism>
<feature type="transmembrane region" description="Helical" evidence="1">
    <location>
        <begin position="54"/>
        <end position="74"/>
    </location>
</feature>
<name>A0ABQ9VPH5_SAGOE</name>